<evidence type="ECO:0000313" key="2">
    <source>
        <dbReference type="EMBL" id="ATW69945.1"/>
    </source>
</evidence>
<organism evidence="2 3">
    <name type="scientific">Proteus phage PM135</name>
    <dbReference type="NCBI Taxonomy" id="2048008"/>
    <lineage>
        <taxon>Viruses</taxon>
        <taxon>Duplodnaviria</taxon>
        <taxon>Heunggongvirae</taxon>
        <taxon>Uroviricota</taxon>
        <taxon>Caudoviricetes</taxon>
        <taxon>Demerecviridae</taxon>
        <taxon>Novosibvirus</taxon>
        <taxon>Novosibvirus PM135</taxon>
    </lineage>
</organism>
<feature type="domain" description="Cyclic-phosphate processing Receiver" evidence="1">
    <location>
        <begin position="5"/>
        <end position="98"/>
    </location>
</feature>
<name>A0A2H4PRL5_9CAUD</name>
<keyword evidence="3" id="KW-1185">Reference proteome</keyword>
<dbReference type="RefSeq" id="YP_009620629.1">
    <property type="nucleotide sequence ID" value="NC_042090.1"/>
</dbReference>
<dbReference type="EMBL" id="MG030347">
    <property type="protein sequence ID" value="ATW69945.1"/>
    <property type="molecule type" value="Genomic_DNA"/>
</dbReference>
<dbReference type="Proteomes" id="UP000241842">
    <property type="component" value="Segment"/>
</dbReference>
<dbReference type="GeneID" id="40097282"/>
<dbReference type="OrthoDB" id="28620at10239"/>
<sequence length="115" mass="12976">MFPLLLWLDDLRDPKDFTDTDVFKKVIWAKTFSEALSALDGCSDNITHISLDNDLGEDKEGNDVLNFVEELLHSGELPNLREVYVHSHNPSAVDKMMLAKQSLSNYGVLLIQNKA</sequence>
<evidence type="ECO:0000259" key="1">
    <source>
        <dbReference type="Pfam" id="PF20274"/>
    </source>
</evidence>
<dbReference type="InterPro" id="IPR046909">
    <property type="entry name" value="cREC_REC"/>
</dbReference>
<accession>A0A2H4PRL5</accession>
<protein>
    <recommendedName>
        <fullName evidence="1">Cyclic-phosphate processing Receiver domain-containing protein</fullName>
    </recommendedName>
</protein>
<evidence type="ECO:0000313" key="3">
    <source>
        <dbReference type="Proteomes" id="UP000241842"/>
    </source>
</evidence>
<proteinExistence type="predicted"/>
<dbReference type="Pfam" id="PF20274">
    <property type="entry name" value="cREC_REC"/>
    <property type="match status" value="1"/>
</dbReference>
<dbReference type="KEGG" id="vg:40097282"/>
<reference evidence="3" key="1">
    <citation type="submission" date="2017-10" db="EMBL/GenBank/DDBJ databases">
        <title>Isolation and characterization of a group of new proteus bacteriophages.</title>
        <authorList>
            <person name="Kozlova Y.N."/>
            <person name="Morozova V.V."/>
            <person name="Babkin I.V."/>
            <person name="Tikunova N.V."/>
            <person name="Bokovaya O.V."/>
            <person name="Shedko E.D."/>
        </authorList>
    </citation>
    <scope>NUCLEOTIDE SEQUENCE [LARGE SCALE GENOMIC DNA]</scope>
</reference>